<sequence>MSWDDTICSNRSAYFKMYYTQRGVIGAQADNKSKASRASSQNSLSSLIRERMGKPDNPKSKTRADLGLMVLVAFLFIVIVAGISLTTYFYNLHLLEKHNKSVTPGGLVQEEEEYDDMVCLDWTALARVQLRKLPSVDDVQCYSVWWEAAKEDFTLKDCLKVGGDQGAWWGGGEMSDGGYPVTNANVPPTQMVTGKLGRDSWGQLLRRTWLSEFSSLLSLPDSFKGHVSVNYENDGQICLESRPQPSLSYKFPVLKYWLCTAQNLSALTYHLHTEALAQKKTDVQPVKNVAVRKPEVKAENVTVSVNVSSPKDLQMEEAKARVKARIDHPVWIPWMSPDQPLLTQDAILQYVDKVVNLTYGYKGYVLLPPSWQSQPGDLVFDPKRFPDPVAMARKIEEKGFKMALTIHPFVSVDAPTFNKGTQEGLWIRQRKSDLPALTNYEDTYPSAVTDFSNPRAKHWFSVQLKKLKRMYNIDRFHLKPADSHDLPAYHEYHMPIPGPDAILSHFLDSVSAVSPPISTEGAVMPPGAPTFLTLGNSDGSWEGLETLVPRVLTLAMLGFPFVDVGAVGGIARAGHIPNRELYIRWMEVATFLPAMQICVLPDKYGTEMAALAEKYTKLRKTVVLPRLRKKIPEALEKGTPLITPLALFSPNDPVAAQVSDEWILGTDLLVAPITNRGQRSRNIYLPAGIWKDEIDGHLLRGGRWIKDYKIPLTKIAYFTFKSLHNDPA</sequence>
<dbReference type="InterPro" id="IPR048395">
    <property type="entry name" value="Glyco_hydro_31_C"/>
</dbReference>
<dbReference type="PANTHER" id="PTHR43053:SF6">
    <property type="entry name" value="SITS-BINDING PROTEIN"/>
    <property type="match status" value="1"/>
</dbReference>
<dbReference type="GO" id="GO:0005975">
    <property type="term" value="P:carbohydrate metabolic process"/>
    <property type="evidence" value="ECO:0007669"/>
    <property type="project" value="InterPro"/>
</dbReference>
<feature type="domain" description="Glycoside hydrolase family 31 TIM barrel" evidence="4">
    <location>
        <begin position="344"/>
        <end position="475"/>
    </location>
</feature>
<dbReference type="InterPro" id="IPR017853">
    <property type="entry name" value="GH"/>
</dbReference>
<dbReference type="Pfam" id="PF01055">
    <property type="entry name" value="Glyco_hydro_31_2nd"/>
    <property type="match status" value="2"/>
</dbReference>
<dbReference type="Gene3D" id="2.60.40.1180">
    <property type="entry name" value="Golgi alpha-mannosidase II"/>
    <property type="match status" value="1"/>
</dbReference>
<protein>
    <recommendedName>
        <fullName evidence="8">Family 31 glucosidase KIAA1161</fullName>
    </recommendedName>
</protein>
<keyword evidence="3" id="KW-1133">Transmembrane helix</keyword>
<feature type="domain" description="Glycoside hydrolase family 31 TIM barrel" evidence="4">
    <location>
        <begin position="535"/>
        <end position="621"/>
    </location>
</feature>
<dbReference type="InterPro" id="IPR000322">
    <property type="entry name" value="Glyco_hydro_31_TIM"/>
</dbReference>
<evidence type="ECO:0000259" key="4">
    <source>
        <dbReference type="Pfam" id="PF01055"/>
    </source>
</evidence>
<evidence type="ECO:0000313" key="6">
    <source>
        <dbReference type="EMBL" id="ROT61166.1"/>
    </source>
</evidence>
<evidence type="ECO:0008006" key="8">
    <source>
        <dbReference type="Google" id="ProtNLM"/>
    </source>
</evidence>
<dbReference type="AlphaFoldDB" id="A0A423SAG3"/>
<gene>
    <name evidence="6" type="ORF">C7M84_021089</name>
</gene>
<dbReference type="Pfam" id="PF21365">
    <property type="entry name" value="Glyco_hydro_31_3rd"/>
    <property type="match status" value="1"/>
</dbReference>
<evidence type="ECO:0000256" key="1">
    <source>
        <dbReference type="ARBA" id="ARBA00007806"/>
    </source>
</evidence>
<dbReference type="Proteomes" id="UP000283509">
    <property type="component" value="Unassembled WGS sequence"/>
</dbReference>
<dbReference type="SUPFAM" id="SSF51445">
    <property type="entry name" value="(Trans)glycosidases"/>
    <property type="match status" value="1"/>
</dbReference>
<name>A0A423SAG3_PENVA</name>
<dbReference type="InterPro" id="IPR013780">
    <property type="entry name" value="Glyco_hydro_b"/>
</dbReference>
<dbReference type="OrthoDB" id="10070917at2759"/>
<comment type="caution">
    <text evidence="6">The sequence shown here is derived from an EMBL/GenBank/DDBJ whole genome shotgun (WGS) entry which is preliminary data.</text>
</comment>
<dbReference type="GO" id="GO:0004553">
    <property type="term" value="F:hydrolase activity, hydrolyzing O-glycosyl compounds"/>
    <property type="evidence" value="ECO:0007669"/>
    <property type="project" value="InterPro"/>
</dbReference>
<feature type="domain" description="Glycosyl hydrolase family 31 C-terminal" evidence="5">
    <location>
        <begin position="638"/>
        <end position="718"/>
    </location>
</feature>
<keyword evidence="7" id="KW-1185">Reference proteome</keyword>
<evidence type="ECO:0000259" key="5">
    <source>
        <dbReference type="Pfam" id="PF21365"/>
    </source>
</evidence>
<keyword evidence="2" id="KW-0378">Hydrolase</keyword>
<evidence type="ECO:0000256" key="3">
    <source>
        <dbReference type="SAM" id="Phobius"/>
    </source>
</evidence>
<dbReference type="Gene3D" id="3.20.20.80">
    <property type="entry name" value="Glycosidases"/>
    <property type="match status" value="1"/>
</dbReference>
<dbReference type="SUPFAM" id="SSF51011">
    <property type="entry name" value="Glycosyl hydrolase domain"/>
    <property type="match status" value="1"/>
</dbReference>
<keyword evidence="3" id="KW-0472">Membrane</keyword>
<dbReference type="CDD" id="cd06592">
    <property type="entry name" value="GH31_NET37"/>
    <property type="match status" value="1"/>
</dbReference>
<evidence type="ECO:0000256" key="2">
    <source>
        <dbReference type="RuleBase" id="RU361185"/>
    </source>
</evidence>
<accession>A0A423SAG3</accession>
<organism evidence="6 7">
    <name type="scientific">Penaeus vannamei</name>
    <name type="common">Whiteleg shrimp</name>
    <name type="synonym">Litopenaeus vannamei</name>
    <dbReference type="NCBI Taxonomy" id="6689"/>
    <lineage>
        <taxon>Eukaryota</taxon>
        <taxon>Metazoa</taxon>
        <taxon>Ecdysozoa</taxon>
        <taxon>Arthropoda</taxon>
        <taxon>Crustacea</taxon>
        <taxon>Multicrustacea</taxon>
        <taxon>Malacostraca</taxon>
        <taxon>Eumalacostraca</taxon>
        <taxon>Eucarida</taxon>
        <taxon>Decapoda</taxon>
        <taxon>Dendrobranchiata</taxon>
        <taxon>Penaeoidea</taxon>
        <taxon>Penaeidae</taxon>
        <taxon>Penaeus</taxon>
    </lineage>
</organism>
<evidence type="ECO:0000313" key="7">
    <source>
        <dbReference type="Proteomes" id="UP000283509"/>
    </source>
</evidence>
<keyword evidence="2" id="KW-0326">Glycosidase</keyword>
<keyword evidence="3" id="KW-0812">Transmembrane</keyword>
<feature type="transmembrane region" description="Helical" evidence="3">
    <location>
        <begin position="66"/>
        <end position="90"/>
    </location>
</feature>
<reference evidence="6 7" key="2">
    <citation type="submission" date="2019-01" db="EMBL/GenBank/DDBJ databases">
        <title>The decoding of complex shrimp genome reveals the adaptation for benthos swimmer, frequently molting mechanism and breeding impact on genome.</title>
        <authorList>
            <person name="Sun Y."/>
            <person name="Gao Y."/>
            <person name="Yu Y."/>
        </authorList>
    </citation>
    <scope>NUCLEOTIDE SEQUENCE [LARGE SCALE GENOMIC DNA]</scope>
    <source>
        <tissue evidence="6">Muscle</tissue>
    </source>
</reference>
<dbReference type="PANTHER" id="PTHR43053">
    <property type="entry name" value="GLYCOSIDASE FAMILY 31"/>
    <property type="match status" value="1"/>
</dbReference>
<reference evidence="6 7" key="1">
    <citation type="submission" date="2018-04" db="EMBL/GenBank/DDBJ databases">
        <authorList>
            <person name="Zhang X."/>
            <person name="Yuan J."/>
            <person name="Li F."/>
            <person name="Xiang J."/>
        </authorList>
    </citation>
    <scope>NUCLEOTIDE SEQUENCE [LARGE SCALE GENOMIC DNA]</scope>
    <source>
        <tissue evidence="6">Muscle</tissue>
    </source>
</reference>
<dbReference type="InterPro" id="IPR050985">
    <property type="entry name" value="Alpha-glycosidase_related"/>
</dbReference>
<dbReference type="STRING" id="6689.A0A423SAG3"/>
<proteinExistence type="inferred from homology"/>
<comment type="similarity">
    <text evidence="1 2">Belongs to the glycosyl hydrolase 31 family.</text>
</comment>
<dbReference type="EMBL" id="QCYY01004316">
    <property type="protein sequence ID" value="ROT61166.1"/>
    <property type="molecule type" value="Genomic_DNA"/>
</dbReference>